<evidence type="ECO:0000313" key="1">
    <source>
        <dbReference type="EMBL" id="MDC7694819.1"/>
    </source>
</evidence>
<proteinExistence type="predicted"/>
<dbReference type="Proteomes" id="UP001216595">
    <property type="component" value="Unassembled WGS sequence"/>
</dbReference>
<dbReference type="EMBL" id="JAQQKW010000006">
    <property type="protein sequence ID" value="MDC7694819.1"/>
    <property type="molecule type" value="Genomic_DNA"/>
</dbReference>
<organism evidence="1 2">
    <name type="scientific">Asticcacaulis currens</name>
    <dbReference type="NCBI Taxonomy" id="2984210"/>
    <lineage>
        <taxon>Bacteria</taxon>
        <taxon>Pseudomonadati</taxon>
        <taxon>Pseudomonadota</taxon>
        <taxon>Alphaproteobacteria</taxon>
        <taxon>Caulobacterales</taxon>
        <taxon>Caulobacteraceae</taxon>
        <taxon>Asticcacaulis</taxon>
    </lineage>
</organism>
<name>A0ABT5IF65_9CAUL</name>
<comment type="caution">
    <text evidence="1">The sequence shown here is derived from an EMBL/GenBank/DDBJ whole genome shotgun (WGS) entry which is preliminary data.</text>
</comment>
<gene>
    <name evidence="1" type="ORF">PQU94_11060</name>
</gene>
<protein>
    <submittedName>
        <fullName evidence="1">Uncharacterized protein</fullName>
    </submittedName>
</protein>
<dbReference type="RefSeq" id="WP_272741527.1">
    <property type="nucleotide sequence ID" value="NZ_JAQQKW010000006.1"/>
</dbReference>
<sequence>MSDLYKKAWFADEVPPEAWPLVLASSMRACGEVPGALAAALDIRRQRLLDFARTGELFADDACDRGGLRYSEARQIFEYLAERHHLFVKAYERGVEICFYQRMVTA</sequence>
<evidence type="ECO:0000313" key="2">
    <source>
        <dbReference type="Proteomes" id="UP001216595"/>
    </source>
</evidence>
<keyword evidence="2" id="KW-1185">Reference proteome</keyword>
<accession>A0ABT5IF65</accession>
<reference evidence="1 2" key="1">
    <citation type="submission" date="2023-01" db="EMBL/GenBank/DDBJ databases">
        <title>Novel species of the genus Asticcacaulis isolated from rivers.</title>
        <authorList>
            <person name="Lu H."/>
        </authorList>
    </citation>
    <scope>NUCLEOTIDE SEQUENCE [LARGE SCALE GENOMIC DNA]</scope>
    <source>
        <strain evidence="1 2">DXS10W</strain>
    </source>
</reference>